<evidence type="ECO:0000313" key="6">
    <source>
        <dbReference type="EMBL" id="NNH22930.1"/>
    </source>
</evidence>
<name>A0A849BIC5_9ACTN</name>
<protein>
    <submittedName>
        <fullName evidence="6">GntR family transcriptional regulator</fullName>
    </submittedName>
</protein>
<evidence type="ECO:0000256" key="3">
    <source>
        <dbReference type="ARBA" id="ARBA00023163"/>
    </source>
</evidence>
<keyword evidence="1" id="KW-0805">Transcription regulation</keyword>
<feature type="region of interest" description="Disordered" evidence="4">
    <location>
        <begin position="246"/>
        <end position="270"/>
    </location>
</feature>
<dbReference type="PRINTS" id="PR00035">
    <property type="entry name" value="HTHGNTR"/>
</dbReference>
<dbReference type="InterPro" id="IPR036390">
    <property type="entry name" value="WH_DNA-bd_sf"/>
</dbReference>
<organism evidence="6 7">
    <name type="scientific">Pseudokineococcus marinus</name>
    <dbReference type="NCBI Taxonomy" id="351215"/>
    <lineage>
        <taxon>Bacteria</taxon>
        <taxon>Bacillati</taxon>
        <taxon>Actinomycetota</taxon>
        <taxon>Actinomycetes</taxon>
        <taxon>Kineosporiales</taxon>
        <taxon>Kineosporiaceae</taxon>
        <taxon>Pseudokineococcus</taxon>
    </lineage>
</organism>
<dbReference type="GO" id="GO:0003677">
    <property type="term" value="F:DNA binding"/>
    <property type="evidence" value="ECO:0007669"/>
    <property type="project" value="UniProtKB-KW"/>
</dbReference>
<dbReference type="GO" id="GO:0045892">
    <property type="term" value="P:negative regulation of DNA-templated transcription"/>
    <property type="evidence" value="ECO:0007669"/>
    <property type="project" value="TreeGrafter"/>
</dbReference>
<feature type="domain" description="HTH gntR-type" evidence="5">
    <location>
        <begin position="7"/>
        <end position="75"/>
    </location>
</feature>
<dbReference type="AlphaFoldDB" id="A0A849BIC5"/>
<dbReference type="PROSITE" id="PS50949">
    <property type="entry name" value="HTH_GNTR"/>
    <property type="match status" value="1"/>
</dbReference>
<evidence type="ECO:0000313" key="7">
    <source>
        <dbReference type="Proteomes" id="UP000555552"/>
    </source>
</evidence>
<dbReference type="SUPFAM" id="SSF46785">
    <property type="entry name" value="Winged helix' DNA-binding domain"/>
    <property type="match status" value="1"/>
</dbReference>
<dbReference type="InterPro" id="IPR000524">
    <property type="entry name" value="Tscrpt_reg_HTH_GntR"/>
</dbReference>
<dbReference type="InterPro" id="IPR036388">
    <property type="entry name" value="WH-like_DNA-bd_sf"/>
</dbReference>
<dbReference type="EMBL" id="JABEMA010000081">
    <property type="protein sequence ID" value="NNH22930.1"/>
    <property type="molecule type" value="Genomic_DNA"/>
</dbReference>
<evidence type="ECO:0000256" key="2">
    <source>
        <dbReference type="ARBA" id="ARBA00023125"/>
    </source>
</evidence>
<evidence type="ECO:0000256" key="1">
    <source>
        <dbReference type="ARBA" id="ARBA00023015"/>
    </source>
</evidence>
<comment type="caution">
    <text evidence="6">The sequence shown here is derived from an EMBL/GenBank/DDBJ whole genome shotgun (WGS) entry which is preliminary data.</text>
</comment>
<dbReference type="PANTHER" id="PTHR44846">
    <property type="entry name" value="MANNOSYL-D-GLYCERATE TRANSPORT/METABOLISM SYSTEM REPRESSOR MNGR-RELATED"/>
    <property type="match status" value="1"/>
</dbReference>
<dbReference type="PANTHER" id="PTHR44846:SF1">
    <property type="entry name" value="MANNOSYL-D-GLYCERATE TRANSPORT_METABOLISM SYSTEM REPRESSOR MNGR-RELATED"/>
    <property type="match status" value="1"/>
</dbReference>
<evidence type="ECO:0000256" key="4">
    <source>
        <dbReference type="SAM" id="MobiDB-lite"/>
    </source>
</evidence>
<proteinExistence type="predicted"/>
<dbReference type="Pfam" id="PF00392">
    <property type="entry name" value="GntR"/>
    <property type="match status" value="1"/>
</dbReference>
<keyword evidence="7" id="KW-1185">Reference proteome</keyword>
<feature type="compositionally biased region" description="Low complexity" evidence="4">
    <location>
        <begin position="246"/>
        <end position="267"/>
    </location>
</feature>
<dbReference type="InterPro" id="IPR050679">
    <property type="entry name" value="Bact_HTH_transcr_reg"/>
</dbReference>
<dbReference type="CDD" id="cd07377">
    <property type="entry name" value="WHTH_GntR"/>
    <property type="match status" value="1"/>
</dbReference>
<dbReference type="RefSeq" id="WP_171202762.1">
    <property type="nucleotide sequence ID" value="NZ_BAAANP010000003.1"/>
</dbReference>
<accession>A0A849BIC5</accession>
<dbReference type="Proteomes" id="UP000555552">
    <property type="component" value="Unassembled WGS sequence"/>
</dbReference>
<gene>
    <name evidence="6" type="ORF">HLB09_07450</name>
</gene>
<dbReference type="SUPFAM" id="SSF64288">
    <property type="entry name" value="Chorismate lyase-like"/>
    <property type="match status" value="1"/>
</dbReference>
<sequence>MDHEVRQPLHARVAAALRAEVDDHAAPPGTLLPSESALTERFGVSRSVVRQALAALEGEGRVRREKGRGTVVVDRADHRRLVQRAGGLHDQLATGGAVVTTHVLEAVVEPAPEVARWLGADEVLRLERVRSVDGRAVARIRTHLPLPLLAGLRAEDLEDASLHAAMEALVGVRPRRGSRQVRAVAADEGLAAQLGVRAGDPLLLLEGRGAADDGTPLEVFATWHRGDAVSFELDVDDVRARPLAAADAGHGHASGSASTASSTTTTSPEGRAVDAQGLLADLDDVRDRLAVLLARSGPATGPSDDDLMSRIERRVEASGVAISVDELLAARDQERR</sequence>
<dbReference type="Gene3D" id="1.10.10.10">
    <property type="entry name" value="Winged helix-like DNA-binding domain superfamily/Winged helix DNA-binding domain"/>
    <property type="match status" value="1"/>
</dbReference>
<dbReference type="Pfam" id="PF07702">
    <property type="entry name" value="UTRA"/>
    <property type="match status" value="1"/>
</dbReference>
<dbReference type="SMART" id="SM00866">
    <property type="entry name" value="UTRA"/>
    <property type="match status" value="1"/>
</dbReference>
<evidence type="ECO:0000259" key="5">
    <source>
        <dbReference type="PROSITE" id="PS50949"/>
    </source>
</evidence>
<dbReference type="Gene3D" id="3.40.1410.10">
    <property type="entry name" value="Chorismate lyase-like"/>
    <property type="match status" value="1"/>
</dbReference>
<dbReference type="GO" id="GO:0003700">
    <property type="term" value="F:DNA-binding transcription factor activity"/>
    <property type="evidence" value="ECO:0007669"/>
    <property type="project" value="InterPro"/>
</dbReference>
<dbReference type="InterPro" id="IPR028978">
    <property type="entry name" value="Chorismate_lyase_/UTRA_dom_sf"/>
</dbReference>
<keyword evidence="2" id="KW-0238">DNA-binding</keyword>
<reference evidence="6 7" key="1">
    <citation type="submission" date="2020-05" db="EMBL/GenBank/DDBJ databases">
        <title>MicrobeNet Type strains.</title>
        <authorList>
            <person name="Nicholson A.C."/>
        </authorList>
    </citation>
    <scope>NUCLEOTIDE SEQUENCE [LARGE SCALE GENOMIC DNA]</scope>
    <source>
        <strain evidence="6 7">JCM 14547</strain>
    </source>
</reference>
<dbReference type="InterPro" id="IPR011663">
    <property type="entry name" value="UTRA"/>
</dbReference>
<dbReference type="SMART" id="SM00345">
    <property type="entry name" value="HTH_GNTR"/>
    <property type="match status" value="1"/>
</dbReference>
<keyword evidence="3" id="KW-0804">Transcription</keyword>